<comment type="subcellular location">
    <subcellularLocation>
        <location evidence="1">Nucleus</location>
    </subcellularLocation>
</comment>
<dbReference type="GO" id="GO:0005656">
    <property type="term" value="C:nuclear pre-replicative complex"/>
    <property type="evidence" value="ECO:0007669"/>
    <property type="project" value="TreeGrafter"/>
</dbReference>
<name>A0A164YKP5_9AGAM</name>
<evidence type="ECO:0000256" key="6">
    <source>
        <dbReference type="SAM" id="Coils"/>
    </source>
</evidence>
<dbReference type="GO" id="GO:0031261">
    <property type="term" value="C:DNA replication preinitiation complex"/>
    <property type="evidence" value="ECO:0007669"/>
    <property type="project" value="TreeGrafter"/>
</dbReference>
<comment type="similarity">
    <text evidence="2">Belongs to the ORC3 family.</text>
</comment>
<evidence type="ECO:0000259" key="7">
    <source>
        <dbReference type="Pfam" id="PF07034"/>
    </source>
</evidence>
<dbReference type="Pfam" id="PF07034">
    <property type="entry name" value="ORC3_N"/>
    <property type="match status" value="1"/>
</dbReference>
<sequence length="646" mass="71993">MAESVICIEYTGDDETSEDVGIPAVSYLPDIPEGPILRLAAYRQAWNKCLSRIKELLEQIQGAAADECISYVEDAYKNINPLIPFKELPTVQLSGLDSSLLNNCLEEVVNRVDALIVCLSISECSSLTTLMKTIIHGITSNPKAPQKDNPKRKAHATLAPYDPGILKAWWTAIKNDLGSPNLVVVFPHIESMDSAIFAEALHILNSIVDDVPLTCIITSATKKALQSIIPWSSLRLLRNHRIDVPCGLPLVETIISKTFLDVDFEPDIGMYGDSIRRVLEWCTRCTLSIDALISYIQIMHLYHFSNPVSLLTVPHLLLPTVYQKSPFIDAIDAMENRLPDNITTEISESPYLPESSTPVVLVQMRKLVRDRALRFRHRLALAHLLQHFLRGVASKHPDLEGGLADLVTPLRRKHVIKYLCLIIKKLSMSQITDLCSKIHGTFQGLSTEPNAPGADLGAQAVHWQAVLADGQTDEQLREFASQMGDWISGYMSEGFQEPKPGSLDLIWHFTSRDVTEELLNPAPHATVVSGLLATSGAESNGNVQTPTGALPDAAILFERYMESGRMINVYDWFQSFSGTLDAEREAKEAKNERQVAQKTDAEWNEEVQGRFLRAMHELDFLGFLKQTGRKADHVMRTAFDTNLYSN</sequence>
<evidence type="ECO:0000256" key="4">
    <source>
        <dbReference type="ARBA" id="ARBA00023125"/>
    </source>
</evidence>
<keyword evidence="3" id="KW-0235">DNA replication</keyword>
<dbReference type="PANTHER" id="PTHR12748:SF0">
    <property type="entry name" value="ORIGIN RECOGNITION COMPLEX SUBUNIT 3"/>
    <property type="match status" value="1"/>
</dbReference>
<dbReference type="InterPro" id="IPR040855">
    <property type="entry name" value="ORC_WH_C"/>
</dbReference>
<evidence type="ECO:0000313" key="9">
    <source>
        <dbReference type="EMBL" id="KZS97008.1"/>
    </source>
</evidence>
<dbReference type="InterPro" id="IPR045667">
    <property type="entry name" value="ORC3_N"/>
</dbReference>
<dbReference type="GO" id="GO:0006270">
    <property type="term" value="P:DNA replication initiation"/>
    <property type="evidence" value="ECO:0007669"/>
    <property type="project" value="TreeGrafter"/>
</dbReference>
<accession>A0A164YKP5</accession>
<dbReference type="Pfam" id="PF18137">
    <property type="entry name" value="WHD_ORC"/>
    <property type="match status" value="1"/>
</dbReference>
<organism evidence="9 10">
    <name type="scientific">Sistotremastrum niveocremeum HHB9708</name>
    <dbReference type="NCBI Taxonomy" id="1314777"/>
    <lineage>
        <taxon>Eukaryota</taxon>
        <taxon>Fungi</taxon>
        <taxon>Dikarya</taxon>
        <taxon>Basidiomycota</taxon>
        <taxon>Agaricomycotina</taxon>
        <taxon>Agaricomycetes</taxon>
        <taxon>Sistotremastrales</taxon>
        <taxon>Sistotremastraceae</taxon>
        <taxon>Sertulicium</taxon>
        <taxon>Sertulicium niveocremeum</taxon>
    </lineage>
</organism>
<dbReference type="InterPro" id="IPR020795">
    <property type="entry name" value="ORC3"/>
</dbReference>
<feature type="coiled-coil region" evidence="6">
    <location>
        <begin position="579"/>
        <end position="606"/>
    </location>
</feature>
<keyword evidence="10" id="KW-1185">Reference proteome</keyword>
<evidence type="ECO:0000256" key="2">
    <source>
        <dbReference type="ARBA" id="ARBA00010977"/>
    </source>
</evidence>
<evidence type="ECO:0000256" key="5">
    <source>
        <dbReference type="ARBA" id="ARBA00023242"/>
    </source>
</evidence>
<gene>
    <name evidence="9" type="ORF">SISNIDRAFT_493788</name>
</gene>
<proteinExistence type="inferred from homology"/>
<dbReference type="GO" id="GO:0003688">
    <property type="term" value="F:DNA replication origin binding"/>
    <property type="evidence" value="ECO:0007669"/>
    <property type="project" value="TreeGrafter"/>
</dbReference>
<evidence type="ECO:0000256" key="3">
    <source>
        <dbReference type="ARBA" id="ARBA00022705"/>
    </source>
</evidence>
<evidence type="ECO:0000313" key="10">
    <source>
        <dbReference type="Proteomes" id="UP000076722"/>
    </source>
</evidence>
<reference evidence="9 10" key="1">
    <citation type="journal article" date="2016" name="Mol. Biol. Evol.">
        <title>Comparative Genomics of Early-Diverging Mushroom-Forming Fungi Provides Insights into the Origins of Lignocellulose Decay Capabilities.</title>
        <authorList>
            <person name="Nagy L.G."/>
            <person name="Riley R."/>
            <person name="Tritt A."/>
            <person name="Adam C."/>
            <person name="Daum C."/>
            <person name="Floudas D."/>
            <person name="Sun H."/>
            <person name="Yadav J.S."/>
            <person name="Pangilinan J."/>
            <person name="Larsson K.H."/>
            <person name="Matsuura K."/>
            <person name="Barry K."/>
            <person name="Labutti K."/>
            <person name="Kuo R."/>
            <person name="Ohm R.A."/>
            <person name="Bhattacharya S.S."/>
            <person name="Shirouzu T."/>
            <person name="Yoshinaga Y."/>
            <person name="Martin F.M."/>
            <person name="Grigoriev I.V."/>
            <person name="Hibbett D.S."/>
        </authorList>
    </citation>
    <scope>NUCLEOTIDE SEQUENCE [LARGE SCALE GENOMIC DNA]</scope>
    <source>
        <strain evidence="9 10">HHB9708</strain>
    </source>
</reference>
<feature type="domain" description="Origin recognition complex subunit 3 winged helix C-terminal" evidence="8">
    <location>
        <begin position="542"/>
        <end position="639"/>
    </location>
</feature>
<evidence type="ECO:0000256" key="1">
    <source>
        <dbReference type="ARBA" id="ARBA00004123"/>
    </source>
</evidence>
<dbReference type="STRING" id="1314777.A0A164YKP5"/>
<dbReference type="OrthoDB" id="10265211at2759"/>
<keyword evidence="4" id="KW-0238">DNA-binding</keyword>
<keyword evidence="5" id="KW-0539">Nucleus</keyword>
<evidence type="ECO:0000259" key="8">
    <source>
        <dbReference type="Pfam" id="PF18137"/>
    </source>
</evidence>
<feature type="domain" description="Origin recognition complex subunit 3 N-terminal" evidence="7">
    <location>
        <begin position="37"/>
        <end position="311"/>
    </location>
</feature>
<dbReference type="GO" id="GO:0005664">
    <property type="term" value="C:nuclear origin of replication recognition complex"/>
    <property type="evidence" value="ECO:0007669"/>
    <property type="project" value="InterPro"/>
</dbReference>
<dbReference type="EMBL" id="KV419398">
    <property type="protein sequence ID" value="KZS97008.1"/>
    <property type="molecule type" value="Genomic_DNA"/>
</dbReference>
<dbReference type="AlphaFoldDB" id="A0A164YKP5"/>
<dbReference type="CDD" id="cd20704">
    <property type="entry name" value="Orc3"/>
    <property type="match status" value="1"/>
</dbReference>
<protein>
    <submittedName>
        <fullName evidence="9">Uncharacterized protein</fullName>
    </submittedName>
</protein>
<keyword evidence="6" id="KW-0175">Coiled coil</keyword>
<dbReference type="Proteomes" id="UP000076722">
    <property type="component" value="Unassembled WGS sequence"/>
</dbReference>
<dbReference type="PANTHER" id="PTHR12748">
    <property type="entry name" value="ORIGIN RECOGNITION COMPLEX SUBUNIT 3"/>
    <property type="match status" value="1"/>
</dbReference>